<comment type="caution">
    <text evidence="1">The sequence shown here is derived from an EMBL/GenBank/DDBJ whole genome shotgun (WGS) entry which is preliminary data.</text>
</comment>
<dbReference type="Pfam" id="PF08951">
    <property type="entry name" value="EntA_Immun"/>
    <property type="match status" value="1"/>
</dbReference>
<name>A0ABS3LHI0_9ENTE</name>
<gene>
    <name evidence="1" type="ORF">JZO70_16635</name>
</gene>
<dbReference type="Gene3D" id="1.20.1440.140">
    <property type="match status" value="1"/>
</dbReference>
<reference evidence="1 2" key="1">
    <citation type="submission" date="2021-03" db="EMBL/GenBank/DDBJ databases">
        <title>Enterococcal diversity collection.</title>
        <authorList>
            <person name="Gilmore M.S."/>
            <person name="Schwartzman J."/>
            <person name="Van Tyne D."/>
            <person name="Martin M."/>
            <person name="Earl A.M."/>
            <person name="Manson A.L."/>
            <person name="Straub T."/>
            <person name="Salamzade R."/>
            <person name="Saavedra J."/>
            <person name="Lebreton F."/>
            <person name="Prichula J."/>
            <person name="Schaufler K."/>
            <person name="Gaca A."/>
            <person name="Sgardioli B."/>
            <person name="Wagenaar J."/>
            <person name="Strong T."/>
        </authorList>
    </citation>
    <scope>NUCLEOTIDE SEQUENCE [LARGE SCALE GENOMIC DNA]</scope>
    <source>
        <strain evidence="1 2">669A</strain>
    </source>
</reference>
<dbReference type="EMBL" id="JAFREM010000027">
    <property type="protein sequence ID" value="MBO1307804.1"/>
    <property type="molecule type" value="Genomic_DNA"/>
</dbReference>
<dbReference type="InterPro" id="IPR053739">
    <property type="entry name" value="Bact_Immunity_Domain_sf"/>
</dbReference>
<sequence length="97" mass="10842">MSELKWFSGGKERGDQAIIIITDLLNELNNDPKNQALQKVLSNYQDELTKKEAAVPLILSRMNIDISSAMRKDGADLPQPQADKLKELTALSNIRYG</sequence>
<protein>
    <submittedName>
        <fullName evidence="1">Bacteriocin immunity protein</fullName>
    </submittedName>
</protein>
<accession>A0ABS3LHI0</accession>
<dbReference type="Proteomes" id="UP000664601">
    <property type="component" value="Unassembled WGS sequence"/>
</dbReference>
<organism evidence="1 2">
    <name type="scientific">Candidatus Enterococcus moelleringii</name>
    <dbReference type="NCBI Taxonomy" id="2815325"/>
    <lineage>
        <taxon>Bacteria</taxon>
        <taxon>Bacillati</taxon>
        <taxon>Bacillota</taxon>
        <taxon>Bacilli</taxon>
        <taxon>Lactobacillales</taxon>
        <taxon>Enterococcaceae</taxon>
        <taxon>Enterococcus</taxon>
    </lineage>
</organism>
<dbReference type="RefSeq" id="WP_207674796.1">
    <property type="nucleotide sequence ID" value="NZ_JAFREM010000027.1"/>
</dbReference>
<evidence type="ECO:0000313" key="2">
    <source>
        <dbReference type="Proteomes" id="UP000664601"/>
    </source>
</evidence>
<evidence type="ECO:0000313" key="1">
    <source>
        <dbReference type="EMBL" id="MBO1307804.1"/>
    </source>
</evidence>
<keyword evidence="2" id="KW-1185">Reference proteome</keyword>
<dbReference type="InterPro" id="IPR015046">
    <property type="entry name" value="LciA_Immunity-like"/>
</dbReference>
<proteinExistence type="predicted"/>